<sequence length="71" mass="7473">MQKEPFLTNIAQGDVPLSFVTGLAYPVSAFLATSTLAASVGSALPKSSFAKPSHDDDDDDDGVILISLKKY</sequence>
<organism evidence="1 2">
    <name type="scientific">Willisornis vidua</name>
    <name type="common">Xingu scale-backed antbird</name>
    <dbReference type="NCBI Taxonomy" id="1566151"/>
    <lineage>
        <taxon>Eukaryota</taxon>
        <taxon>Metazoa</taxon>
        <taxon>Chordata</taxon>
        <taxon>Craniata</taxon>
        <taxon>Vertebrata</taxon>
        <taxon>Euteleostomi</taxon>
        <taxon>Archelosauria</taxon>
        <taxon>Archosauria</taxon>
        <taxon>Dinosauria</taxon>
        <taxon>Saurischia</taxon>
        <taxon>Theropoda</taxon>
        <taxon>Coelurosauria</taxon>
        <taxon>Aves</taxon>
        <taxon>Neognathae</taxon>
        <taxon>Neoaves</taxon>
        <taxon>Telluraves</taxon>
        <taxon>Australaves</taxon>
        <taxon>Passeriformes</taxon>
        <taxon>Thamnophilidae</taxon>
        <taxon>Willisornis</taxon>
    </lineage>
</organism>
<name>A0ABQ9DGX4_9PASS</name>
<comment type="caution">
    <text evidence="1">The sequence shown here is derived from an EMBL/GenBank/DDBJ whole genome shotgun (WGS) entry which is preliminary data.</text>
</comment>
<dbReference type="EMBL" id="WHWB01033118">
    <property type="protein sequence ID" value="KAJ7421830.1"/>
    <property type="molecule type" value="Genomic_DNA"/>
</dbReference>
<reference evidence="1" key="1">
    <citation type="submission" date="2019-10" db="EMBL/GenBank/DDBJ databases">
        <authorList>
            <person name="Soares A.E.R."/>
            <person name="Aleixo A."/>
            <person name="Schneider P."/>
            <person name="Miyaki C.Y."/>
            <person name="Schneider M.P."/>
            <person name="Mello C."/>
            <person name="Vasconcelos A.T.R."/>
        </authorList>
    </citation>
    <scope>NUCLEOTIDE SEQUENCE</scope>
    <source>
        <tissue evidence="1">Muscle</tissue>
    </source>
</reference>
<evidence type="ECO:0000313" key="1">
    <source>
        <dbReference type="EMBL" id="KAJ7421830.1"/>
    </source>
</evidence>
<proteinExistence type="predicted"/>
<accession>A0ABQ9DGX4</accession>
<gene>
    <name evidence="1" type="ORF">WISP_41083</name>
</gene>
<protein>
    <submittedName>
        <fullName evidence="1">Uncharacterized protein</fullName>
    </submittedName>
</protein>
<evidence type="ECO:0000313" key="2">
    <source>
        <dbReference type="Proteomes" id="UP001145742"/>
    </source>
</evidence>
<dbReference type="Proteomes" id="UP001145742">
    <property type="component" value="Unassembled WGS sequence"/>
</dbReference>
<keyword evidence="2" id="KW-1185">Reference proteome</keyword>